<evidence type="ECO:0000256" key="14">
    <source>
        <dbReference type="ARBA" id="ARBA00047783"/>
    </source>
</evidence>
<comment type="similarity">
    <text evidence="3 15 17">Belongs to the RNA methyltransferase TrmD family.</text>
</comment>
<evidence type="ECO:0000256" key="4">
    <source>
        <dbReference type="ARBA" id="ARBA00011738"/>
    </source>
</evidence>
<evidence type="ECO:0000256" key="9">
    <source>
        <dbReference type="ARBA" id="ARBA00022679"/>
    </source>
</evidence>
<name>A0A941HPM1_9CLOT</name>
<evidence type="ECO:0000256" key="6">
    <source>
        <dbReference type="ARBA" id="ARBA00014679"/>
    </source>
</evidence>
<gene>
    <name evidence="15 19" type="primary">trmD</name>
    <name evidence="19" type="ORF">KCG48_03875</name>
</gene>
<dbReference type="Gene3D" id="1.10.1270.20">
    <property type="entry name" value="tRNA(m1g37)methyltransferase, domain 2"/>
    <property type="match status" value="1"/>
</dbReference>
<evidence type="ECO:0000256" key="3">
    <source>
        <dbReference type="ARBA" id="ARBA00007630"/>
    </source>
</evidence>
<dbReference type="PANTHER" id="PTHR46417:SF1">
    <property type="entry name" value="TRNA (GUANINE-N(1)-)-METHYLTRANSFERASE"/>
    <property type="match status" value="1"/>
</dbReference>
<organism evidence="19 20">
    <name type="scientific">Proteiniclasticum sediminis</name>
    <dbReference type="NCBI Taxonomy" id="2804028"/>
    <lineage>
        <taxon>Bacteria</taxon>
        <taxon>Bacillati</taxon>
        <taxon>Bacillota</taxon>
        <taxon>Clostridia</taxon>
        <taxon>Eubacteriales</taxon>
        <taxon>Clostridiaceae</taxon>
        <taxon>Proteiniclasticum</taxon>
    </lineage>
</organism>
<dbReference type="InterPro" id="IPR029028">
    <property type="entry name" value="Alpha/beta_knot_MTases"/>
</dbReference>
<dbReference type="PIRSF" id="PIRSF000386">
    <property type="entry name" value="tRNA_mtase"/>
    <property type="match status" value="1"/>
</dbReference>
<dbReference type="EMBL" id="JAGSCS010000003">
    <property type="protein sequence ID" value="MBR0575474.1"/>
    <property type="molecule type" value="Genomic_DNA"/>
</dbReference>
<comment type="subcellular location">
    <subcellularLocation>
        <location evidence="2 15 17">Cytoplasm</location>
    </subcellularLocation>
</comment>
<keyword evidence="11 15" id="KW-0819">tRNA processing</keyword>
<sequence>MRIEVLTLFPEMFQIFDTSIMGRAKEKGLFTLNPVNIRDFSKDKHKKVDDYPYGGGAGLVMAVQPIEDALREVKKVNSGPVIFLGPRGKTFTQEMARELAKKEELIFLCGHYEGIDERLYDVIDEEISLGDFVLTGGEMAAIPILDSILRLREGVLGTDDSSVEESFSENLLEYPQYTRPENYEGRPVPEILLSGHHENIRKWRRYMMLRVTREKRPDLFARHILTKEDRKLLIKYDPEWEKEETSE</sequence>
<evidence type="ECO:0000256" key="16">
    <source>
        <dbReference type="PIRSR" id="PIRSR000386-1"/>
    </source>
</evidence>
<dbReference type="SUPFAM" id="SSF75217">
    <property type="entry name" value="alpha/beta knot"/>
    <property type="match status" value="1"/>
</dbReference>
<feature type="binding site" evidence="15 16">
    <location>
        <begin position="129"/>
        <end position="134"/>
    </location>
    <ligand>
        <name>S-adenosyl-L-methionine</name>
        <dbReference type="ChEBI" id="CHEBI:59789"/>
    </ligand>
</feature>
<evidence type="ECO:0000256" key="12">
    <source>
        <dbReference type="ARBA" id="ARBA00029736"/>
    </source>
</evidence>
<keyword evidence="10 15" id="KW-0949">S-adenosyl-L-methionine</keyword>
<evidence type="ECO:0000256" key="1">
    <source>
        <dbReference type="ARBA" id="ARBA00002634"/>
    </source>
</evidence>
<evidence type="ECO:0000256" key="5">
    <source>
        <dbReference type="ARBA" id="ARBA00012807"/>
    </source>
</evidence>
<dbReference type="GO" id="GO:0005829">
    <property type="term" value="C:cytosol"/>
    <property type="evidence" value="ECO:0007669"/>
    <property type="project" value="TreeGrafter"/>
</dbReference>
<evidence type="ECO:0000256" key="15">
    <source>
        <dbReference type="HAMAP-Rule" id="MF_00605"/>
    </source>
</evidence>
<dbReference type="RefSeq" id="WP_211799997.1">
    <property type="nucleotide sequence ID" value="NZ_JAGSCS010000003.1"/>
</dbReference>
<evidence type="ECO:0000256" key="8">
    <source>
        <dbReference type="ARBA" id="ARBA00022603"/>
    </source>
</evidence>
<protein>
    <recommendedName>
        <fullName evidence="6 15">tRNA (guanine-N(1)-)-methyltransferase</fullName>
        <ecNumber evidence="5 15">2.1.1.228</ecNumber>
    </recommendedName>
    <alternativeName>
        <fullName evidence="12 15">M1G-methyltransferase</fullName>
    </alternativeName>
    <alternativeName>
        <fullName evidence="13 15">tRNA [GM37] methyltransferase</fullName>
    </alternativeName>
</protein>
<keyword evidence="8 15" id="KW-0489">Methyltransferase</keyword>
<reference evidence="19" key="1">
    <citation type="submission" date="2021-04" db="EMBL/GenBank/DDBJ databases">
        <title>Proteiniclasticum sedimins sp. nov., an obligate anaerobic bacterium isolated from anaerobic sludge.</title>
        <authorList>
            <person name="Liu J."/>
        </authorList>
    </citation>
    <scope>NUCLEOTIDE SEQUENCE</scope>
    <source>
        <strain evidence="19">BAD-10</strain>
    </source>
</reference>
<evidence type="ECO:0000256" key="2">
    <source>
        <dbReference type="ARBA" id="ARBA00004496"/>
    </source>
</evidence>
<evidence type="ECO:0000256" key="11">
    <source>
        <dbReference type="ARBA" id="ARBA00022694"/>
    </source>
</evidence>
<evidence type="ECO:0000313" key="19">
    <source>
        <dbReference type="EMBL" id="MBR0575474.1"/>
    </source>
</evidence>
<dbReference type="InterPro" id="IPR023148">
    <property type="entry name" value="tRNA_m1G_MeTrfase_C_sf"/>
</dbReference>
<evidence type="ECO:0000256" key="10">
    <source>
        <dbReference type="ARBA" id="ARBA00022691"/>
    </source>
</evidence>
<evidence type="ECO:0000256" key="7">
    <source>
        <dbReference type="ARBA" id="ARBA00022490"/>
    </source>
</evidence>
<accession>A0A941HPM1</accession>
<dbReference type="NCBIfam" id="NF000648">
    <property type="entry name" value="PRK00026.1"/>
    <property type="match status" value="1"/>
</dbReference>
<feature type="domain" description="tRNA methyltransferase TRMD/TRM10-type" evidence="18">
    <location>
        <begin position="1"/>
        <end position="221"/>
    </location>
</feature>
<dbReference type="NCBIfam" id="TIGR00088">
    <property type="entry name" value="trmD"/>
    <property type="match status" value="1"/>
</dbReference>
<keyword evidence="7 15" id="KW-0963">Cytoplasm</keyword>
<evidence type="ECO:0000313" key="20">
    <source>
        <dbReference type="Proteomes" id="UP000675379"/>
    </source>
</evidence>
<keyword evidence="20" id="KW-1185">Reference proteome</keyword>
<keyword evidence="9 15" id="KW-0808">Transferase</keyword>
<dbReference type="PANTHER" id="PTHR46417">
    <property type="entry name" value="TRNA (GUANINE-N(1)-)-METHYLTRANSFERASE"/>
    <property type="match status" value="1"/>
</dbReference>
<dbReference type="FunFam" id="3.40.1280.10:FF:000001">
    <property type="entry name" value="tRNA (guanine-N(1)-)-methyltransferase"/>
    <property type="match status" value="1"/>
</dbReference>
<dbReference type="AlphaFoldDB" id="A0A941HPM1"/>
<dbReference type="GO" id="GO:0002939">
    <property type="term" value="P:tRNA N1-guanine methylation"/>
    <property type="evidence" value="ECO:0007669"/>
    <property type="project" value="TreeGrafter"/>
</dbReference>
<proteinExistence type="inferred from homology"/>
<dbReference type="InterPro" id="IPR029026">
    <property type="entry name" value="tRNA_m1G_MTases_N"/>
</dbReference>
<comment type="catalytic activity">
    <reaction evidence="14 15 17">
        <text>guanosine(37) in tRNA + S-adenosyl-L-methionine = N(1)-methylguanosine(37) in tRNA + S-adenosyl-L-homocysteine + H(+)</text>
        <dbReference type="Rhea" id="RHEA:36899"/>
        <dbReference type="Rhea" id="RHEA-COMP:10145"/>
        <dbReference type="Rhea" id="RHEA-COMP:10147"/>
        <dbReference type="ChEBI" id="CHEBI:15378"/>
        <dbReference type="ChEBI" id="CHEBI:57856"/>
        <dbReference type="ChEBI" id="CHEBI:59789"/>
        <dbReference type="ChEBI" id="CHEBI:73542"/>
        <dbReference type="ChEBI" id="CHEBI:74269"/>
        <dbReference type="EC" id="2.1.1.228"/>
    </reaction>
</comment>
<evidence type="ECO:0000259" key="18">
    <source>
        <dbReference type="Pfam" id="PF01746"/>
    </source>
</evidence>
<comment type="caution">
    <text evidence="19">The sequence shown here is derived from an EMBL/GenBank/DDBJ whole genome shotgun (WGS) entry which is preliminary data.</text>
</comment>
<evidence type="ECO:0000256" key="17">
    <source>
        <dbReference type="RuleBase" id="RU003464"/>
    </source>
</evidence>
<dbReference type="Pfam" id="PF01746">
    <property type="entry name" value="tRNA_m1G_MT"/>
    <property type="match status" value="1"/>
</dbReference>
<comment type="function">
    <text evidence="1 15 17">Specifically methylates guanosine-37 in various tRNAs.</text>
</comment>
<dbReference type="InterPro" id="IPR002649">
    <property type="entry name" value="tRNA_m1G_MeTrfase_TrmD"/>
</dbReference>
<dbReference type="CDD" id="cd18080">
    <property type="entry name" value="TrmD-like"/>
    <property type="match status" value="1"/>
</dbReference>
<dbReference type="FunFam" id="1.10.1270.20:FF:000001">
    <property type="entry name" value="tRNA (guanine-N(1)-)-methyltransferase"/>
    <property type="match status" value="1"/>
</dbReference>
<dbReference type="InterPro" id="IPR016009">
    <property type="entry name" value="tRNA_MeTrfase_TRMD/TRM10"/>
</dbReference>
<dbReference type="EC" id="2.1.1.228" evidence="5 15"/>
<dbReference type="HAMAP" id="MF_00605">
    <property type="entry name" value="TrmD"/>
    <property type="match status" value="1"/>
</dbReference>
<dbReference type="Gene3D" id="3.40.1280.10">
    <property type="match status" value="1"/>
</dbReference>
<comment type="subunit">
    <text evidence="4 15 17">Homodimer.</text>
</comment>
<dbReference type="GO" id="GO:0052906">
    <property type="term" value="F:tRNA (guanine(37)-N1)-methyltransferase activity"/>
    <property type="evidence" value="ECO:0007669"/>
    <property type="project" value="UniProtKB-UniRule"/>
</dbReference>
<dbReference type="Proteomes" id="UP000675379">
    <property type="component" value="Unassembled WGS sequence"/>
</dbReference>
<evidence type="ECO:0000256" key="13">
    <source>
        <dbReference type="ARBA" id="ARBA00033392"/>
    </source>
</evidence>
<feature type="binding site" evidence="15 16">
    <location>
        <position position="110"/>
    </location>
    <ligand>
        <name>S-adenosyl-L-methionine</name>
        <dbReference type="ChEBI" id="CHEBI:59789"/>
    </ligand>
</feature>